<dbReference type="OrthoDB" id="205662at2759"/>
<keyword evidence="2" id="KW-1185">Reference proteome</keyword>
<dbReference type="AlphaFoldDB" id="A0A074ZS64"/>
<proteinExistence type="predicted"/>
<evidence type="ECO:0000313" key="1">
    <source>
        <dbReference type="EMBL" id="KER18139.1"/>
    </source>
</evidence>
<dbReference type="InterPro" id="IPR016024">
    <property type="entry name" value="ARM-type_fold"/>
</dbReference>
<protein>
    <recommendedName>
        <fullName evidence="3">TOG domain-containing protein</fullName>
    </recommendedName>
</protein>
<dbReference type="CTD" id="20330435"/>
<gene>
    <name evidence="1" type="ORF">T265_16270</name>
</gene>
<dbReference type="Proteomes" id="UP000054324">
    <property type="component" value="Unassembled WGS sequence"/>
</dbReference>
<dbReference type="InterPro" id="IPR011989">
    <property type="entry name" value="ARM-like"/>
</dbReference>
<feature type="non-terminal residue" evidence="1">
    <location>
        <position position="59"/>
    </location>
</feature>
<organism evidence="1 2">
    <name type="scientific">Opisthorchis viverrini</name>
    <name type="common">Southeast Asian liver fluke</name>
    <dbReference type="NCBI Taxonomy" id="6198"/>
    <lineage>
        <taxon>Eukaryota</taxon>
        <taxon>Metazoa</taxon>
        <taxon>Spiralia</taxon>
        <taxon>Lophotrochozoa</taxon>
        <taxon>Platyhelminthes</taxon>
        <taxon>Trematoda</taxon>
        <taxon>Digenea</taxon>
        <taxon>Opisthorchiida</taxon>
        <taxon>Opisthorchiata</taxon>
        <taxon>Opisthorchiidae</taxon>
        <taxon>Opisthorchis</taxon>
    </lineage>
</organism>
<dbReference type="KEGG" id="ovi:T265_16270"/>
<name>A0A074ZS64_OPIVI</name>
<evidence type="ECO:0008006" key="3">
    <source>
        <dbReference type="Google" id="ProtNLM"/>
    </source>
</evidence>
<accession>A0A074ZS64</accession>
<dbReference type="STRING" id="6198.A0A074ZS64"/>
<sequence>MGSLIERFGVNVCQPSVPVALKTISQQIGDRDSGVRTAALNSLVSAYALVGEQLWKIIG</sequence>
<dbReference type="RefSeq" id="XP_009178114.1">
    <property type="nucleotide sequence ID" value="XM_009179850.1"/>
</dbReference>
<dbReference type="GeneID" id="20330435"/>
<evidence type="ECO:0000313" key="2">
    <source>
        <dbReference type="Proteomes" id="UP000054324"/>
    </source>
</evidence>
<dbReference type="SUPFAM" id="SSF48371">
    <property type="entry name" value="ARM repeat"/>
    <property type="match status" value="1"/>
</dbReference>
<dbReference type="Gene3D" id="1.25.10.10">
    <property type="entry name" value="Leucine-rich Repeat Variant"/>
    <property type="match status" value="1"/>
</dbReference>
<dbReference type="EMBL" id="KL609372">
    <property type="protein sequence ID" value="KER18139.1"/>
    <property type="molecule type" value="Genomic_DNA"/>
</dbReference>
<reference evidence="1 2" key="1">
    <citation type="submission" date="2013-11" db="EMBL/GenBank/DDBJ databases">
        <title>Opisthorchis viverrini - life in the bile duct.</title>
        <authorList>
            <person name="Young N.D."/>
            <person name="Nagarajan N."/>
            <person name="Lin S.J."/>
            <person name="Korhonen P.K."/>
            <person name="Jex A.R."/>
            <person name="Hall R.S."/>
            <person name="Safavi-Hemami H."/>
            <person name="Kaewkong W."/>
            <person name="Bertrand D."/>
            <person name="Gao S."/>
            <person name="Seet Q."/>
            <person name="Wongkham S."/>
            <person name="Teh B.T."/>
            <person name="Wongkham C."/>
            <person name="Intapan P.M."/>
            <person name="Maleewong W."/>
            <person name="Yang X."/>
            <person name="Hu M."/>
            <person name="Wang Z."/>
            <person name="Hofmann A."/>
            <person name="Sternberg P.W."/>
            <person name="Tan P."/>
            <person name="Wang J."/>
            <person name="Gasser R.B."/>
        </authorList>
    </citation>
    <scope>NUCLEOTIDE SEQUENCE [LARGE SCALE GENOMIC DNA]</scope>
</reference>